<evidence type="ECO:0000259" key="1">
    <source>
        <dbReference type="PROSITE" id="PS51819"/>
    </source>
</evidence>
<dbReference type="Pfam" id="PF00903">
    <property type="entry name" value="Glyoxalase"/>
    <property type="match status" value="1"/>
</dbReference>
<feature type="domain" description="VOC" evidence="1">
    <location>
        <begin position="53"/>
        <end position="158"/>
    </location>
</feature>
<dbReference type="InterPro" id="IPR037523">
    <property type="entry name" value="VOC_core"/>
</dbReference>
<dbReference type="PROSITE" id="PS51819">
    <property type="entry name" value="VOC"/>
    <property type="match status" value="1"/>
</dbReference>
<name>A0A2N9LW64_9BACT</name>
<evidence type="ECO:0000313" key="2">
    <source>
        <dbReference type="EMBL" id="SPE27383.1"/>
    </source>
</evidence>
<dbReference type="OrthoDB" id="129100at2"/>
<dbReference type="InterPro" id="IPR004360">
    <property type="entry name" value="Glyas_Fos-R_dOase_dom"/>
</dbReference>
<dbReference type="EMBL" id="OKRB01000118">
    <property type="protein sequence ID" value="SPE27383.1"/>
    <property type="molecule type" value="Genomic_DNA"/>
</dbReference>
<gene>
    <name evidence="2" type="ORF">SBA5_590069</name>
</gene>
<reference evidence="3" key="1">
    <citation type="submission" date="2018-02" db="EMBL/GenBank/DDBJ databases">
        <authorList>
            <person name="Hausmann B."/>
        </authorList>
    </citation>
    <scope>NUCLEOTIDE SEQUENCE [LARGE SCALE GENOMIC DNA]</scope>
    <source>
        <strain evidence="3">Peat soil MAG SbA5</strain>
    </source>
</reference>
<sequence>MINEIESLLNEFESGKLTRRQVAVSLAALTAGALLSPVSRAQDAGPQSFPAISLNHVTVRVPDLQRTSRFYQEFFQMPLRQHSPTVHILGVGRSFFGIEQGDSQSGHLDHYDFGITNFKADQIRAALRKRNLEIQDERSLESFKFRDPDGFLVQVNGPDYVGHVS</sequence>
<protein>
    <recommendedName>
        <fullName evidence="1">VOC domain-containing protein</fullName>
    </recommendedName>
</protein>
<evidence type="ECO:0000313" key="3">
    <source>
        <dbReference type="Proteomes" id="UP000239735"/>
    </source>
</evidence>
<accession>A0A2N9LW64</accession>
<dbReference type="CDD" id="cd06587">
    <property type="entry name" value="VOC"/>
    <property type="match status" value="1"/>
</dbReference>
<dbReference type="InterPro" id="IPR029068">
    <property type="entry name" value="Glyas_Bleomycin-R_OHBP_Dase"/>
</dbReference>
<dbReference type="AlphaFoldDB" id="A0A2N9LW64"/>
<dbReference type="SUPFAM" id="SSF54593">
    <property type="entry name" value="Glyoxalase/Bleomycin resistance protein/Dihydroxybiphenyl dioxygenase"/>
    <property type="match status" value="1"/>
</dbReference>
<dbReference type="Proteomes" id="UP000239735">
    <property type="component" value="Unassembled WGS sequence"/>
</dbReference>
<dbReference type="Gene3D" id="3.10.180.10">
    <property type="entry name" value="2,3-Dihydroxybiphenyl 1,2-Dioxygenase, domain 1"/>
    <property type="match status" value="1"/>
</dbReference>
<proteinExistence type="predicted"/>
<organism evidence="2 3">
    <name type="scientific">Candidatus Sulfuritelmatomonas gaucii</name>
    <dbReference type="NCBI Taxonomy" id="2043161"/>
    <lineage>
        <taxon>Bacteria</taxon>
        <taxon>Pseudomonadati</taxon>
        <taxon>Acidobacteriota</taxon>
        <taxon>Terriglobia</taxon>
        <taxon>Terriglobales</taxon>
        <taxon>Acidobacteriaceae</taxon>
        <taxon>Candidatus Sulfuritelmatomonas</taxon>
    </lineage>
</organism>